<dbReference type="Proteomes" id="UP000006727">
    <property type="component" value="Chromosome 12"/>
</dbReference>
<accession>A0A2K1JP52</accession>
<dbReference type="Pfam" id="PF14009">
    <property type="entry name" value="PADRE"/>
    <property type="match status" value="1"/>
</dbReference>
<evidence type="ECO:0000313" key="3">
    <source>
        <dbReference type="EnsemblPlants" id="Pp3c12_1920V3.1"/>
    </source>
</evidence>
<keyword evidence="4" id="KW-1185">Reference proteome</keyword>
<dbReference type="Gramene" id="Pp3c12_1920V3.3">
    <property type="protein sequence ID" value="Pp3c12_1920V3.3"/>
    <property type="gene ID" value="Pp3c12_1920"/>
</dbReference>
<dbReference type="GeneID" id="112289988"/>
<dbReference type="OMA" id="STTEFHA"/>
<dbReference type="EnsemblPlants" id="Pp3c12_1920V3.1">
    <property type="protein sequence ID" value="Pp3c12_1920V3.1"/>
    <property type="gene ID" value="Pp3c12_1920"/>
</dbReference>
<reference evidence="2 4" key="2">
    <citation type="journal article" date="2018" name="Plant J.">
        <title>The Physcomitrella patens chromosome-scale assembly reveals moss genome structure and evolution.</title>
        <authorList>
            <person name="Lang D."/>
            <person name="Ullrich K.K."/>
            <person name="Murat F."/>
            <person name="Fuchs J."/>
            <person name="Jenkins J."/>
            <person name="Haas F.B."/>
            <person name="Piednoel M."/>
            <person name="Gundlach H."/>
            <person name="Van Bel M."/>
            <person name="Meyberg R."/>
            <person name="Vives C."/>
            <person name="Morata J."/>
            <person name="Symeonidi A."/>
            <person name="Hiss M."/>
            <person name="Muchero W."/>
            <person name="Kamisugi Y."/>
            <person name="Saleh O."/>
            <person name="Blanc G."/>
            <person name="Decker E.L."/>
            <person name="van Gessel N."/>
            <person name="Grimwood J."/>
            <person name="Hayes R.D."/>
            <person name="Graham S.W."/>
            <person name="Gunter L.E."/>
            <person name="McDaniel S.F."/>
            <person name="Hoernstein S.N.W."/>
            <person name="Larsson A."/>
            <person name="Li F.W."/>
            <person name="Perroud P.F."/>
            <person name="Phillips J."/>
            <person name="Ranjan P."/>
            <person name="Rokshar D.S."/>
            <person name="Rothfels C.J."/>
            <person name="Schneider L."/>
            <person name="Shu S."/>
            <person name="Stevenson D.W."/>
            <person name="Thummler F."/>
            <person name="Tillich M."/>
            <person name="Villarreal Aguilar J.C."/>
            <person name="Widiez T."/>
            <person name="Wong G.K."/>
            <person name="Wymore A."/>
            <person name="Zhang Y."/>
            <person name="Zimmer A.D."/>
            <person name="Quatrano R.S."/>
            <person name="Mayer K.F.X."/>
            <person name="Goodstein D."/>
            <person name="Casacuberta J.M."/>
            <person name="Vandepoele K."/>
            <person name="Reski R."/>
            <person name="Cuming A.C."/>
            <person name="Tuskan G.A."/>
            <person name="Maumus F."/>
            <person name="Salse J."/>
            <person name="Schmutz J."/>
            <person name="Rensing S.A."/>
        </authorList>
    </citation>
    <scope>NUCLEOTIDE SEQUENCE [LARGE SCALE GENOMIC DNA]</scope>
    <source>
        <strain evidence="3 4">cv. Gransden 2004</strain>
    </source>
</reference>
<proteinExistence type="predicted"/>
<dbReference type="Gramene" id="Pp3c12_1920V3.1">
    <property type="protein sequence ID" value="Pp3c12_1920V3.1"/>
    <property type="gene ID" value="Pp3c12_1920"/>
</dbReference>
<gene>
    <name evidence="3" type="primary">LOC112289988</name>
    <name evidence="2" type="ORF">PHYPA_015704</name>
</gene>
<dbReference type="RefSeq" id="XP_024391584.1">
    <property type="nucleotide sequence ID" value="XM_024535816.2"/>
</dbReference>
<feature type="region of interest" description="Disordered" evidence="1">
    <location>
        <begin position="155"/>
        <end position="203"/>
    </location>
</feature>
<dbReference type="EnsemblPlants" id="Pp3c12_1920V3.3">
    <property type="protein sequence ID" value="Pp3c12_1920V3.3"/>
    <property type="gene ID" value="Pp3c12_1920"/>
</dbReference>
<sequence>MGNCHAVDPVCATVEHPNGTVEKLYFSSSARQLMLQYPGHYVALLPPPPNPSVDGGVRNFRQKAKLLQPDTMLSVGCCYRLVTFEDVLSELSDKGNMVRQTSKKRIPQSNTATPMKQQSSIQPSHVSNHHSEVSKAAVNHINQLRARLSKSFLVQKENENSSPPAFQARPGFVSRRSPPQSLHPVQRVRAWRPSLQSISERNR</sequence>
<feature type="compositionally biased region" description="Polar residues" evidence="1">
    <location>
        <begin position="194"/>
        <end position="203"/>
    </location>
</feature>
<protein>
    <submittedName>
        <fullName evidence="2 3">Uncharacterized protein</fullName>
    </submittedName>
</protein>
<evidence type="ECO:0000313" key="4">
    <source>
        <dbReference type="Proteomes" id="UP000006727"/>
    </source>
</evidence>
<dbReference type="PaxDb" id="3218-PP1S128_64V6.1"/>
<feature type="compositionally biased region" description="Polar residues" evidence="1">
    <location>
        <begin position="107"/>
        <end position="126"/>
    </location>
</feature>
<evidence type="ECO:0000256" key="1">
    <source>
        <dbReference type="SAM" id="MobiDB-lite"/>
    </source>
</evidence>
<dbReference type="AlphaFoldDB" id="A0A2K1JP52"/>
<feature type="region of interest" description="Disordered" evidence="1">
    <location>
        <begin position="98"/>
        <end position="132"/>
    </location>
</feature>
<dbReference type="Gramene" id="Pp3c12_1920V3.2">
    <property type="protein sequence ID" value="Pp3c12_1920V3.2"/>
    <property type="gene ID" value="Pp3c12_1920"/>
</dbReference>
<dbReference type="PANTHER" id="PTHR33413:SF1">
    <property type="entry name" value="EXPRESSED PROTEIN"/>
    <property type="match status" value="1"/>
</dbReference>
<dbReference type="InterPro" id="IPR025322">
    <property type="entry name" value="PADRE_dom"/>
</dbReference>
<evidence type="ECO:0000313" key="2">
    <source>
        <dbReference type="EMBL" id="PNR43324.1"/>
    </source>
</evidence>
<dbReference type="EMBL" id="ABEU02000012">
    <property type="protein sequence ID" value="PNR43324.1"/>
    <property type="molecule type" value="Genomic_DNA"/>
</dbReference>
<reference evidence="3" key="3">
    <citation type="submission" date="2020-12" db="UniProtKB">
        <authorList>
            <consortium name="EnsemblPlants"/>
        </authorList>
    </citation>
    <scope>IDENTIFICATION</scope>
</reference>
<organism evidence="2">
    <name type="scientific">Physcomitrium patens</name>
    <name type="common">Spreading-leaved earth moss</name>
    <name type="synonym">Physcomitrella patens</name>
    <dbReference type="NCBI Taxonomy" id="3218"/>
    <lineage>
        <taxon>Eukaryota</taxon>
        <taxon>Viridiplantae</taxon>
        <taxon>Streptophyta</taxon>
        <taxon>Embryophyta</taxon>
        <taxon>Bryophyta</taxon>
        <taxon>Bryophytina</taxon>
        <taxon>Bryopsida</taxon>
        <taxon>Funariidae</taxon>
        <taxon>Funariales</taxon>
        <taxon>Funariaceae</taxon>
        <taxon>Physcomitrium</taxon>
    </lineage>
</organism>
<dbReference type="OrthoDB" id="747498at2759"/>
<name>A0A2K1JP52_PHYPA</name>
<dbReference type="EnsemblPlants" id="Pp3c12_1920V3.2">
    <property type="protein sequence ID" value="Pp3c12_1920V3.2"/>
    <property type="gene ID" value="Pp3c12_1920"/>
</dbReference>
<dbReference type="PANTHER" id="PTHR33413">
    <property type="entry name" value="EXPRESSED PROTEIN"/>
    <property type="match status" value="1"/>
</dbReference>
<reference evidence="2 4" key="1">
    <citation type="journal article" date="2008" name="Science">
        <title>The Physcomitrella genome reveals evolutionary insights into the conquest of land by plants.</title>
        <authorList>
            <person name="Rensing S."/>
            <person name="Lang D."/>
            <person name="Zimmer A."/>
            <person name="Terry A."/>
            <person name="Salamov A."/>
            <person name="Shapiro H."/>
            <person name="Nishiyama T."/>
            <person name="Perroud P.-F."/>
            <person name="Lindquist E."/>
            <person name="Kamisugi Y."/>
            <person name="Tanahashi T."/>
            <person name="Sakakibara K."/>
            <person name="Fujita T."/>
            <person name="Oishi K."/>
            <person name="Shin-I T."/>
            <person name="Kuroki Y."/>
            <person name="Toyoda A."/>
            <person name="Suzuki Y."/>
            <person name="Hashimoto A."/>
            <person name="Yamaguchi K."/>
            <person name="Sugano A."/>
            <person name="Kohara Y."/>
            <person name="Fujiyama A."/>
            <person name="Anterola A."/>
            <person name="Aoki S."/>
            <person name="Ashton N."/>
            <person name="Barbazuk W.B."/>
            <person name="Barker E."/>
            <person name="Bennetzen J."/>
            <person name="Bezanilla M."/>
            <person name="Blankenship R."/>
            <person name="Cho S.H."/>
            <person name="Dutcher S."/>
            <person name="Estelle M."/>
            <person name="Fawcett J.A."/>
            <person name="Gundlach H."/>
            <person name="Hanada K."/>
            <person name="Heyl A."/>
            <person name="Hicks K.A."/>
            <person name="Hugh J."/>
            <person name="Lohr M."/>
            <person name="Mayer K."/>
            <person name="Melkozernov A."/>
            <person name="Murata T."/>
            <person name="Nelson D."/>
            <person name="Pils B."/>
            <person name="Prigge M."/>
            <person name="Reiss B."/>
            <person name="Renner T."/>
            <person name="Rombauts S."/>
            <person name="Rushton P."/>
            <person name="Sanderfoot A."/>
            <person name="Schween G."/>
            <person name="Shiu S.-H."/>
            <person name="Stueber K."/>
            <person name="Theodoulou F.L."/>
            <person name="Tu H."/>
            <person name="Van de Peer Y."/>
            <person name="Verrier P.J."/>
            <person name="Waters E."/>
            <person name="Wood A."/>
            <person name="Yang L."/>
            <person name="Cove D."/>
            <person name="Cuming A."/>
            <person name="Hasebe M."/>
            <person name="Lucas S."/>
            <person name="Mishler D.B."/>
            <person name="Reski R."/>
            <person name="Grigoriev I."/>
            <person name="Quatrano R.S."/>
            <person name="Boore J.L."/>
        </authorList>
    </citation>
    <scope>NUCLEOTIDE SEQUENCE [LARGE SCALE GENOMIC DNA]</scope>
    <source>
        <strain evidence="3 4">cv. Gransden 2004</strain>
    </source>
</reference>